<evidence type="ECO:0000259" key="3">
    <source>
        <dbReference type="Pfam" id="PF25023"/>
    </source>
</evidence>
<sequence length="240" mass="27727">MLYTTDESENITSHNIIGPQNNIIATIRCENENEHSYFYNKDIRTSVSNIIDENGQAIASYKYGDYGKTTKVGNLNFYNEICYTSGVYDELTGLYYFNSRYYNPDTATFITQDSYRGEIDSYETWNLYAYCGGNPINYVDPSGHFVVAIPLVEYYFISAVVSIVVTKEAIDVVSAKRHKTKEYNTDPYGRNNQKKQGRENKNKNRTKENYKPKNNKRNNMPAKPKKHTPGRGHNKYKGRK</sequence>
<accession>A0ABT2M2V8</accession>
<dbReference type="Proteomes" id="UP001431199">
    <property type="component" value="Unassembled WGS sequence"/>
</dbReference>
<feature type="domain" description="Teneurin-like YD-shell" evidence="3">
    <location>
        <begin position="19"/>
        <end position="136"/>
    </location>
</feature>
<gene>
    <name evidence="4" type="ORF">N5B56_12385</name>
</gene>
<dbReference type="PANTHER" id="PTHR32305">
    <property type="match status" value="1"/>
</dbReference>
<keyword evidence="5" id="KW-1185">Reference proteome</keyword>
<dbReference type="Gene3D" id="2.180.10.10">
    <property type="entry name" value="RHS repeat-associated core"/>
    <property type="match status" value="1"/>
</dbReference>
<dbReference type="PANTHER" id="PTHR32305:SF15">
    <property type="entry name" value="PROTEIN RHSA-RELATED"/>
    <property type="match status" value="1"/>
</dbReference>
<name>A0ABT2M2V8_9FIRM</name>
<evidence type="ECO:0000313" key="5">
    <source>
        <dbReference type="Proteomes" id="UP001431199"/>
    </source>
</evidence>
<dbReference type="EMBL" id="JAODBU010000013">
    <property type="protein sequence ID" value="MCT7399867.1"/>
    <property type="molecule type" value="Genomic_DNA"/>
</dbReference>
<reference evidence="4" key="1">
    <citation type="submission" date="2022-09" db="EMBL/GenBank/DDBJ databases">
        <title>Eubacterium sp. LFL-14 isolated from human feces.</title>
        <authorList>
            <person name="Liu F."/>
        </authorList>
    </citation>
    <scope>NUCLEOTIDE SEQUENCE</scope>
    <source>
        <strain evidence="4">LFL-14</strain>
    </source>
</reference>
<evidence type="ECO:0000313" key="4">
    <source>
        <dbReference type="EMBL" id="MCT7399867.1"/>
    </source>
</evidence>
<protein>
    <submittedName>
        <fullName evidence="4">RHS repeat-associated core domain-containing protein</fullName>
    </submittedName>
</protein>
<evidence type="ECO:0000256" key="1">
    <source>
        <dbReference type="ARBA" id="ARBA00022737"/>
    </source>
</evidence>
<dbReference type="Pfam" id="PF25023">
    <property type="entry name" value="TEN_YD-shell"/>
    <property type="match status" value="1"/>
</dbReference>
<dbReference type="InterPro" id="IPR022385">
    <property type="entry name" value="Rhs_assc_core"/>
</dbReference>
<feature type="compositionally biased region" description="Basic residues" evidence="2">
    <location>
        <begin position="223"/>
        <end position="240"/>
    </location>
</feature>
<comment type="caution">
    <text evidence="4">The sequence shown here is derived from an EMBL/GenBank/DDBJ whole genome shotgun (WGS) entry which is preliminary data.</text>
</comment>
<dbReference type="NCBIfam" id="TIGR03696">
    <property type="entry name" value="Rhs_assc_core"/>
    <property type="match status" value="1"/>
</dbReference>
<dbReference type="InterPro" id="IPR056823">
    <property type="entry name" value="TEN-like_YD-shell"/>
</dbReference>
<feature type="compositionally biased region" description="Basic and acidic residues" evidence="2">
    <location>
        <begin position="196"/>
        <end position="211"/>
    </location>
</feature>
<dbReference type="RefSeq" id="WP_260979100.1">
    <property type="nucleotide sequence ID" value="NZ_JAODBU010000013.1"/>
</dbReference>
<proteinExistence type="predicted"/>
<feature type="region of interest" description="Disordered" evidence="2">
    <location>
        <begin position="181"/>
        <end position="240"/>
    </location>
</feature>
<keyword evidence="1" id="KW-0677">Repeat</keyword>
<dbReference type="InterPro" id="IPR050708">
    <property type="entry name" value="T6SS_VgrG/RHS"/>
</dbReference>
<evidence type="ECO:0000256" key="2">
    <source>
        <dbReference type="SAM" id="MobiDB-lite"/>
    </source>
</evidence>
<organism evidence="4 5">
    <name type="scientific">Eubacterium album</name>
    <dbReference type="NCBI Taxonomy" id="2978477"/>
    <lineage>
        <taxon>Bacteria</taxon>
        <taxon>Bacillati</taxon>
        <taxon>Bacillota</taxon>
        <taxon>Clostridia</taxon>
        <taxon>Eubacteriales</taxon>
        <taxon>Eubacteriaceae</taxon>
        <taxon>Eubacterium</taxon>
    </lineage>
</organism>